<dbReference type="EnsemblMetazoa" id="XM_050648232.1">
    <property type="protein sequence ID" value="XP_050504189.1"/>
    <property type="gene ID" value="LOC126883040"/>
</dbReference>
<dbReference type="InterPro" id="IPR029058">
    <property type="entry name" value="AB_hydrolase_fold"/>
</dbReference>
<sequence length="199" mass="21689">MFVFICCISVLILSQSEAGWKCNNVSQTNREITGAILKKHDINVIVVDWSKMAGKNYISAKNSVTRVGLYVAGFIKQLKENFGLRLEKVKFVGHSLGAHICGNAGAALGGKVERIVGLDPAGPLFTVKNIDNRLDRSDAKFVQVIHTNGGTLGFGLPMGHADYFPNGGESQPGCGWDMVETCSHSRAYAYYSESLQRNF</sequence>
<keyword evidence="3" id="KW-0964">Secreted</keyword>
<comment type="subcellular location">
    <subcellularLocation>
        <location evidence="1">Secreted</location>
    </subcellularLocation>
</comment>
<dbReference type="SUPFAM" id="SSF53474">
    <property type="entry name" value="alpha/beta-Hydrolases"/>
    <property type="match status" value="1"/>
</dbReference>
<dbReference type="Proteomes" id="UP001652700">
    <property type="component" value="Unplaced"/>
</dbReference>
<evidence type="ECO:0000256" key="4">
    <source>
        <dbReference type="RuleBase" id="RU004262"/>
    </source>
</evidence>
<dbReference type="Pfam" id="PF00151">
    <property type="entry name" value="Lipase"/>
    <property type="match status" value="1"/>
</dbReference>
<dbReference type="GeneID" id="126883040"/>
<evidence type="ECO:0000313" key="8">
    <source>
        <dbReference type="Proteomes" id="UP001652700"/>
    </source>
</evidence>
<reference evidence="7" key="1">
    <citation type="submission" date="2025-05" db="UniProtKB">
        <authorList>
            <consortium name="EnsemblMetazoa"/>
        </authorList>
    </citation>
    <scope>IDENTIFICATION</scope>
</reference>
<dbReference type="PANTHER" id="PTHR11610:SF190">
    <property type="entry name" value="VITELLOGENIN-3-LIKE PROTEIN"/>
    <property type="match status" value="1"/>
</dbReference>
<dbReference type="RefSeq" id="XP_050504189.1">
    <property type="nucleotide sequence ID" value="XM_050648232.1"/>
</dbReference>
<comment type="similarity">
    <text evidence="2 4">Belongs to the AB hydrolase superfamily. Lipase family.</text>
</comment>
<protein>
    <recommendedName>
        <fullName evidence="6">Lipase domain-containing protein</fullName>
    </recommendedName>
</protein>
<proteinExistence type="inferred from homology"/>
<evidence type="ECO:0000256" key="5">
    <source>
        <dbReference type="SAM" id="SignalP"/>
    </source>
</evidence>
<evidence type="ECO:0000256" key="2">
    <source>
        <dbReference type="ARBA" id="ARBA00010701"/>
    </source>
</evidence>
<dbReference type="InterPro" id="IPR000734">
    <property type="entry name" value="TAG_lipase"/>
</dbReference>
<keyword evidence="8" id="KW-1185">Reference proteome</keyword>
<evidence type="ECO:0000313" key="7">
    <source>
        <dbReference type="EnsemblMetazoa" id="XP_050504189.1"/>
    </source>
</evidence>
<organism evidence="7 8">
    <name type="scientific">Diabrotica virgifera virgifera</name>
    <name type="common">western corn rootworm</name>
    <dbReference type="NCBI Taxonomy" id="50390"/>
    <lineage>
        <taxon>Eukaryota</taxon>
        <taxon>Metazoa</taxon>
        <taxon>Ecdysozoa</taxon>
        <taxon>Arthropoda</taxon>
        <taxon>Hexapoda</taxon>
        <taxon>Insecta</taxon>
        <taxon>Pterygota</taxon>
        <taxon>Neoptera</taxon>
        <taxon>Endopterygota</taxon>
        <taxon>Coleoptera</taxon>
        <taxon>Polyphaga</taxon>
        <taxon>Cucujiformia</taxon>
        <taxon>Chrysomeloidea</taxon>
        <taxon>Chrysomelidae</taxon>
        <taxon>Galerucinae</taxon>
        <taxon>Diabroticina</taxon>
        <taxon>Diabroticites</taxon>
        <taxon>Diabrotica</taxon>
    </lineage>
</organism>
<dbReference type="PRINTS" id="PR00825">
    <property type="entry name" value="DOLALLERGEN"/>
</dbReference>
<dbReference type="InterPro" id="IPR013818">
    <property type="entry name" value="Lipase"/>
</dbReference>
<feature type="chain" id="PRO_5046845011" description="Lipase domain-containing protein" evidence="5">
    <location>
        <begin position="19"/>
        <end position="199"/>
    </location>
</feature>
<evidence type="ECO:0000256" key="1">
    <source>
        <dbReference type="ARBA" id="ARBA00004613"/>
    </source>
</evidence>
<evidence type="ECO:0000256" key="3">
    <source>
        <dbReference type="ARBA" id="ARBA00022525"/>
    </source>
</evidence>
<name>A0ABM5K1X3_DIAVI</name>
<feature type="signal peptide" evidence="5">
    <location>
        <begin position="1"/>
        <end position="18"/>
    </location>
</feature>
<dbReference type="InterPro" id="IPR002334">
    <property type="entry name" value="Allerg_PlipaseA1"/>
</dbReference>
<keyword evidence="5" id="KW-0732">Signal</keyword>
<accession>A0ABM5K1X3</accession>
<dbReference type="PRINTS" id="PR00821">
    <property type="entry name" value="TAGLIPASE"/>
</dbReference>
<dbReference type="Gene3D" id="3.40.50.1820">
    <property type="entry name" value="alpha/beta hydrolase"/>
    <property type="match status" value="1"/>
</dbReference>
<feature type="domain" description="Lipase" evidence="6">
    <location>
        <begin position="22"/>
        <end position="197"/>
    </location>
</feature>
<dbReference type="PANTHER" id="PTHR11610">
    <property type="entry name" value="LIPASE"/>
    <property type="match status" value="1"/>
</dbReference>
<evidence type="ECO:0000259" key="6">
    <source>
        <dbReference type="Pfam" id="PF00151"/>
    </source>
</evidence>